<sequence length="450" mass="51994">MYGLSRPEDVTGLLDGAPWTHGMDFEYFISEVMQKFGMSEKEVERARHTPQPGDDSYIENNSTNPRHLNLIQFVEDLYKRQFLDPENLDSLSQTFSSRLKATMHSQNLDFCTADYDGCLYSIGAPNLKREVSLYTLVAGTMVDATLQSLFGPYLHDVEPDIVNQVIEFNSHAWILFYGLPDFFGHAPVCEPRDRIRAAFRAFIRLPEEQRSEQCFALKHLLRWMDVLDVDEESRIGLLFIFFFASIANEQNACYWFVAHIIYDRKLLNMAAEEMEPAWRSGELDVKYLTSNCPKLDAVFGETLRQRTNTFGWRFVKETTVIRGKQLLPGTPVIIPMRVLHTNERVWGPSVNEFDPERFLKTRTRQPYYRPFASGPTYCPGRVLAKRETYAFLAILLRRFDLTLLPSPGAPDRKPDFPLMEARRPPTGVKGPRPNMDLLVRLEERVSEKLL</sequence>
<dbReference type="PRINTS" id="PR00465">
    <property type="entry name" value="EP450IV"/>
</dbReference>
<comment type="caution">
    <text evidence="9">The sequence shown here is derived from an EMBL/GenBank/DDBJ whole genome shotgun (WGS) entry which is preliminary data.</text>
</comment>
<organism evidence="9 10">
    <name type="scientific">Conoideocrella luteorostrata</name>
    <dbReference type="NCBI Taxonomy" id="1105319"/>
    <lineage>
        <taxon>Eukaryota</taxon>
        <taxon>Fungi</taxon>
        <taxon>Dikarya</taxon>
        <taxon>Ascomycota</taxon>
        <taxon>Pezizomycotina</taxon>
        <taxon>Sordariomycetes</taxon>
        <taxon>Hypocreomycetidae</taxon>
        <taxon>Hypocreales</taxon>
        <taxon>Clavicipitaceae</taxon>
        <taxon>Conoideocrella</taxon>
    </lineage>
</organism>
<keyword evidence="3 7" id="KW-0349">Heme</keyword>
<dbReference type="GO" id="GO:0016705">
    <property type="term" value="F:oxidoreductase activity, acting on paired donors, with incorporation or reduction of molecular oxygen"/>
    <property type="evidence" value="ECO:0007669"/>
    <property type="project" value="InterPro"/>
</dbReference>
<comment type="cofactor">
    <cofactor evidence="1 7">
        <name>heme</name>
        <dbReference type="ChEBI" id="CHEBI:30413"/>
    </cofactor>
</comment>
<dbReference type="PANTHER" id="PTHR24304">
    <property type="entry name" value="CYTOCHROME P450 FAMILY 7"/>
    <property type="match status" value="1"/>
</dbReference>
<name>A0AAJ0CZE4_9HYPO</name>
<feature type="binding site" description="axial binding residue" evidence="7">
    <location>
        <position position="378"/>
    </location>
    <ligand>
        <name>heme</name>
        <dbReference type="ChEBI" id="CHEBI:30413"/>
    </ligand>
    <ligandPart>
        <name>Fe</name>
        <dbReference type="ChEBI" id="CHEBI:18248"/>
    </ligandPart>
</feature>
<dbReference type="GO" id="GO:0020037">
    <property type="term" value="F:heme binding"/>
    <property type="evidence" value="ECO:0007669"/>
    <property type="project" value="InterPro"/>
</dbReference>
<dbReference type="InterPro" id="IPR036396">
    <property type="entry name" value="Cyt_P450_sf"/>
</dbReference>
<keyword evidence="6" id="KW-0503">Monooxygenase</keyword>
<gene>
    <name evidence="9" type="ORF">QQS21_000240</name>
</gene>
<dbReference type="InterPro" id="IPR002403">
    <property type="entry name" value="Cyt_P450_E_grp-IV"/>
</dbReference>
<evidence type="ECO:0000256" key="8">
    <source>
        <dbReference type="SAM" id="MobiDB-lite"/>
    </source>
</evidence>
<keyword evidence="10" id="KW-1185">Reference proteome</keyword>
<evidence type="ECO:0000256" key="1">
    <source>
        <dbReference type="ARBA" id="ARBA00001971"/>
    </source>
</evidence>
<reference evidence="9" key="1">
    <citation type="submission" date="2023-06" db="EMBL/GenBank/DDBJ databases">
        <title>Conoideocrella luteorostrata (Hypocreales: Clavicipitaceae), a potential biocontrol fungus for elongate hemlock scale in United States Christmas tree production areas.</title>
        <authorList>
            <person name="Barrett H."/>
            <person name="Lovett B."/>
            <person name="Macias A.M."/>
            <person name="Stajich J.E."/>
            <person name="Kasson M.T."/>
        </authorList>
    </citation>
    <scope>NUCLEOTIDE SEQUENCE</scope>
    <source>
        <strain evidence="9">ARSEF 14590</strain>
    </source>
</reference>
<accession>A0AAJ0CZE4</accession>
<dbReference type="InterPro" id="IPR050529">
    <property type="entry name" value="CYP450_sterol_14alpha_dmase"/>
</dbReference>
<dbReference type="SUPFAM" id="SSF48264">
    <property type="entry name" value="Cytochrome P450"/>
    <property type="match status" value="1"/>
</dbReference>
<comment type="similarity">
    <text evidence="2">Belongs to the cytochrome P450 family.</text>
</comment>
<evidence type="ECO:0000256" key="6">
    <source>
        <dbReference type="ARBA" id="ARBA00023033"/>
    </source>
</evidence>
<proteinExistence type="inferred from homology"/>
<dbReference type="PANTHER" id="PTHR24304:SF2">
    <property type="entry name" value="24-HYDROXYCHOLESTEROL 7-ALPHA-HYDROXYLASE"/>
    <property type="match status" value="1"/>
</dbReference>
<dbReference type="InterPro" id="IPR001128">
    <property type="entry name" value="Cyt_P450"/>
</dbReference>
<keyword evidence="4 7" id="KW-0479">Metal-binding</keyword>
<dbReference type="GO" id="GO:0008395">
    <property type="term" value="F:steroid hydroxylase activity"/>
    <property type="evidence" value="ECO:0007669"/>
    <property type="project" value="TreeGrafter"/>
</dbReference>
<feature type="compositionally biased region" description="Basic and acidic residues" evidence="8">
    <location>
        <begin position="412"/>
        <end position="423"/>
    </location>
</feature>
<dbReference type="Pfam" id="PF00067">
    <property type="entry name" value="p450"/>
    <property type="match status" value="1"/>
</dbReference>
<dbReference type="Gene3D" id="1.10.630.10">
    <property type="entry name" value="Cytochrome P450"/>
    <property type="match status" value="1"/>
</dbReference>
<keyword evidence="6" id="KW-0560">Oxidoreductase</keyword>
<keyword evidence="5 7" id="KW-0408">Iron</keyword>
<protein>
    <recommendedName>
        <fullName evidence="11">Cytochrome P450</fullName>
    </recommendedName>
</protein>
<dbReference type="EMBL" id="JASWJB010000002">
    <property type="protein sequence ID" value="KAK2616862.1"/>
    <property type="molecule type" value="Genomic_DNA"/>
</dbReference>
<evidence type="ECO:0000256" key="5">
    <source>
        <dbReference type="ARBA" id="ARBA00023004"/>
    </source>
</evidence>
<dbReference type="Proteomes" id="UP001251528">
    <property type="component" value="Unassembled WGS sequence"/>
</dbReference>
<dbReference type="GO" id="GO:0005506">
    <property type="term" value="F:iron ion binding"/>
    <property type="evidence" value="ECO:0007669"/>
    <property type="project" value="InterPro"/>
</dbReference>
<feature type="region of interest" description="Disordered" evidence="8">
    <location>
        <begin position="412"/>
        <end position="434"/>
    </location>
</feature>
<dbReference type="AlphaFoldDB" id="A0AAJ0CZE4"/>
<evidence type="ECO:0000313" key="9">
    <source>
        <dbReference type="EMBL" id="KAK2616862.1"/>
    </source>
</evidence>
<evidence type="ECO:0000256" key="4">
    <source>
        <dbReference type="ARBA" id="ARBA00022723"/>
    </source>
</evidence>
<evidence type="ECO:0000256" key="7">
    <source>
        <dbReference type="PIRSR" id="PIRSR602403-1"/>
    </source>
</evidence>
<evidence type="ECO:0000256" key="3">
    <source>
        <dbReference type="ARBA" id="ARBA00022617"/>
    </source>
</evidence>
<evidence type="ECO:0000313" key="10">
    <source>
        <dbReference type="Proteomes" id="UP001251528"/>
    </source>
</evidence>
<evidence type="ECO:0008006" key="11">
    <source>
        <dbReference type="Google" id="ProtNLM"/>
    </source>
</evidence>
<feature type="region of interest" description="Disordered" evidence="8">
    <location>
        <begin position="42"/>
        <end position="61"/>
    </location>
</feature>
<evidence type="ECO:0000256" key="2">
    <source>
        <dbReference type="ARBA" id="ARBA00010617"/>
    </source>
</evidence>